<dbReference type="PANTHER" id="PTHR43065:SF50">
    <property type="entry name" value="HISTIDINE KINASE"/>
    <property type="match status" value="1"/>
</dbReference>
<dbReference type="InterPro" id="IPR000014">
    <property type="entry name" value="PAS"/>
</dbReference>
<dbReference type="EMBL" id="CP006585">
    <property type="protein sequence ID" value="AGW13251.1"/>
    <property type="molecule type" value="Genomic_DNA"/>
</dbReference>
<dbReference type="Pfam" id="PF02518">
    <property type="entry name" value="HATPase_c"/>
    <property type="match status" value="1"/>
</dbReference>
<dbReference type="SMART" id="SM00387">
    <property type="entry name" value="HATPase_c"/>
    <property type="match status" value="1"/>
</dbReference>
<protein>
    <recommendedName>
        <fullName evidence="2">histidine kinase</fullName>
        <ecNumber evidence="2">2.7.13.3</ecNumber>
    </recommendedName>
</protein>
<dbReference type="KEGG" id="dgg:DGI_1405"/>
<dbReference type="Proteomes" id="UP000016587">
    <property type="component" value="Chromosome"/>
</dbReference>
<dbReference type="SUPFAM" id="SSF55874">
    <property type="entry name" value="ATPase domain of HSP90 chaperone/DNA topoisomerase II/histidine kinase"/>
    <property type="match status" value="1"/>
</dbReference>
<dbReference type="InterPro" id="IPR036097">
    <property type="entry name" value="HisK_dim/P_sf"/>
</dbReference>
<dbReference type="GO" id="GO:0000155">
    <property type="term" value="F:phosphorelay sensor kinase activity"/>
    <property type="evidence" value="ECO:0007669"/>
    <property type="project" value="InterPro"/>
</dbReference>
<dbReference type="Pfam" id="PF13188">
    <property type="entry name" value="PAS_8"/>
    <property type="match status" value="1"/>
</dbReference>
<dbReference type="PROSITE" id="PS50109">
    <property type="entry name" value="HIS_KIN"/>
    <property type="match status" value="1"/>
</dbReference>
<dbReference type="Gene3D" id="1.10.287.130">
    <property type="match status" value="1"/>
</dbReference>
<proteinExistence type="predicted"/>
<accession>T2GAV0</accession>
<dbReference type="PANTHER" id="PTHR43065">
    <property type="entry name" value="SENSOR HISTIDINE KINASE"/>
    <property type="match status" value="1"/>
</dbReference>
<sequence length="436" mass="47670">MTDQHSSSPEPLPAESETCADASLEARQAFLETLLEQVGVGVLVFDPEEGRTIDANNRALAMLNIQRHSLQSLPCLDSGLLFKTGDRAENVICPDLYAAEGLEEGLLMGKGDVVTPVSRRLFHAELEGRELVVQAFIDITEQKKLERQLSMAQRLESVGLLAAGVAHEINTPIQYVSDSVEFIKDAINDLQEVLAAYEVLEEQLPQTSEVQKAVHLVRDFKEDVDLPFLNVELPRACDRALDGVQRVSRIVLAMKNFSHVGGEEMKPVDLNKALENTLVVAKNEWKYAAEVETSFDQELPLVVCLPGDMNQVFLNMVVNAAHAIQSRLEQEGGKGSAKGRIRIATAKDGDYAVVHIQDNGCGIKPEHMTRIFDPFFTTKEVGKGTGQGLAIAHDIVVNKHHGVILVDSSPGKGTLFVIRLPFLQPEQGSAAKGARA</sequence>
<keyword evidence="6" id="KW-1185">Reference proteome</keyword>
<reference evidence="5 6" key="1">
    <citation type="journal article" date="2013" name="J. Bacteriol.">
        <title>Roles of HynAB and Ech, the only two hydrogenases found in the model sulfate reducer Desulfovibrio gigas.</title>
        <authorList>
            <person name="Morais-Silva F.O."/>
            <person name="Santos C.I."/>
            <person name="Rodrigues R."/>
            <person name="Pereira I.A."/>
            <person name="Rodrigues-Pousada C."/>
        </authorList>
    </citation>
    <scope>NUCLEOTIDE SEQUENCE [LARGE SCALE GENOMIC DNA]</scope>
    <source>
        <strain evidence="6">ATCC 19364 / DSM 1382 / NCIMB 9332 / VKM B-1759</strain>
    </source>
</reference>
<dbReference type="Gene3D" id="3.30.450.20">
    <property type="entry name" value="PAS domain"/>
    <property type="match status" value="1"/>
</dbReference>
<evidence type="ECO:0000256" key="1">
    <source>
        <dbReference type="ARBA" id="ARBA00000085"/>
    </source>
</evidence>
<dbReference type="InterPro" id="IPR035965">
    <property type="entry name" value="PAS-like_dom_sf"/>
</dbReference>
<dbReference type="HOGENOM" id="CLU_000445_114_39_7"/>
<dbReference type="InterPro" id="IPR005467">
    <property type="entry name" value="His_kinase_dom"/>
</dbReference>
<dbReference type="PRINTS" id="PR00344">
    <property type="entry name" value="BCTRLSENSOR"/>
</dbReference>
<evidence type="ECO:0000313" key="6">
    <source>
        <dbReference type="Proteomes" id="UP000016587"/>
    </source>
</evidence>
<comment type="catalytic activity">
    <reaction evidence="1">
        <text>ATP + protein L-histidine = ADP + protein N-phospho-L-histidine.</text>
        <dbReference type="EC" id="2.7.13.3"/>
    </reaction>
</comment>
<evidence type="ECO:0000256" key="2">
    <source>
        <dbReference type="ARBA" id="ARBA00012438"/>
    </source>
</evidence>
<feature type="domain" description="Histidine kinase" evidence="4">
    <location>
        <begin position="164"/>
        <end position="424"/>
    </location>
</feature>
<keyword evidence="3" id="KW-0597">Phosphoprotein</keyword>
<dbReference type="RefSeq" id="WP_021760048.1">
    <property type="nucleotide sequence ID" value="NC_022444.1"/>
</dbReference>
<dbReference type="AlphaFoldDB" id="T2GAV0"/>
<organism evidence="5 6">
    <name type="scientific">Megalodesulfovibrio gigas (strain ATCC 19364 / DSM 1382 / NCIMB 9332 / VKM B-1759)</name>
    <name type="common">Desulfovibrio gigas</name>
    <dbReference type="NCBI Taxonomy" id="1121448"/>
    <lineage>
        <taxon>Bacteria</taxon>
        <taxon>Pseudomonadati</taxon>
        <taxon>Thermodesulfobacteriota</taxon>
        <taxon>Desulfovibrionia</taxon>
        <taxon>Desulfovibrionales</taxon>
        <taxon>Desulfovibrionaceae</taxon>
        <taxon>Megalodesulfovibrio</taxon>
    </lineage>
</organism>
<dbReference type="Gene3D" id="3.30.565.10">
    <property type="entry name" value="Histidine kinase-like ATPase, C-terminal domain"/>
    <property type="match status" value="1"/>
</dbReference>
<keyword evidence="5" id="KW-0808">Transferase</keyword>
<gene>
    <name evidence="5" type="ORF">DGI_1405</name>
</gene>
<dbReference type="PATRIC" id="fig|1121448.10.peg.1400"/>
<dbReference type="STRING" id="1121448.DGI_1405"/>
<dbReference type="EC" id="2.7.13.3" evidence="2"/>
<dbReference type="SUPFAM" id="SSF47384">
    <property type="entry name" value="Homodimeric domain of signal transducing histidine kinase"/>
    <property type="match status" value="1"/>
</dbReference>
<dbReference type="CDD" id="cd00082">
    <property type="entry name" value="HisKA"/>
    <property type="match status" value="1"/>
</dbReference>
<dbReference type="InterPro" id="IPR003594">
    <property type="entry name" value="HATPase_dom"/>
</dbReference>
<dbReference type="InterPro" id="IPR003661">
    <property type="entry name" value="HisK_dim/P_dom"/>
</dbReference>
<keyword evidence="5" id="KW-0418">Kinase</keyword>
<name>T2GAV0_MEGG1</name>
<dbReference type="eggNOG" id="COG4191">
    <property type="taxonomic scope" value="Bacteria"/>
</dbReference>
<evidence type="ECO:0000313" key="5">
    <source>
        <dbReference type="EMBL" id="AGW13251.1"/>
    </source>
</evidence>
<dbReference type="InterPro" id="IPR004358">
    <property type="entry name" value="Sig_transdc_His_kin-like_C"/>
</dbReference>
<dbReference type="OrthoDB" id="9769169at2"/>
<dbReference type="InterPro" id="IPR036890">
    <property type="entry name" value="HATPase_C_sf"/>
</dbReference>
<evidence type="ECO:0000256" key="3">
    <source>
        <dbReference type="ARBA" id="ARBA00022553"/>
    </source>
</evidence>
<reference evidence="6" key="2">
    <citation type="submission" date="2013-07" db="EMBL/GenBank/DDBJ databases">
        <authorList>
            <person name="Morais-Silva F.O."/>
            <person name="Rezende A.M."/>
            <person name="Pimentel C."/>
            <person name="Resende D.M."/>
            <person name="Santos C.I."/>
            <person name="Clemente C."/>
            <person name="de Oliveira L.M."/>
            <person name="da Silva S.M."/>
            <person name="Costa D.A."/>
            <person name="Varela-Raposo A."/>
            <person name="Horacio E.C.A."/>
            <person name="Matos M."/>
            <person name="Flores O."/>
            <person name="Ruiz J.C."/>
            <person name="Rodrigues-Pousada C."/>
        </authorList>
    </citation>
    <scope>NUCLEOTIDE SEQUENCE [LARGE SCALE GENOMIC DNA]</scope>
    <source>
        <strain evidence="6">ATCC 19364 / DSM 1382 / NCIMB 9332 / VKM B-1759</strain>
    </source>
</reference>
<dbReference type="SUPFAM" id="SSF55785">
    <property type="entry name" value="PYP-like sensor domain (PAS domain)"/>
    <property type="match status" value="1"/>
</dbReference>
<evidence type="ECO:0000259" key="4">
    <source>
        <dbReference type="PROSITE" id="PS50109"/>
    </source>
</evidence>